<dbReference type="Proteomes" id="UP000317171">
    <property type="component" value="Chromosome"/>
</dbReference>
<dbReference type="SUPFAM" id="SSF50118">
    <property type="entry name" value="Cell growth inhibitor/plasmid maintenance toxic component"/>
    <property type="match status" value="1"/>
</dbReference>
<protein>
    <submittedName>
        <fullName evidence="1">mRNA interferase EndoA</fullName>
        <ecNumber evidence="1">3.1.-.-</ecNumber>
    </submittedName>
</protein>
<name>A0A517R8X3_9PLAN</name>
<dbReference type="GO" id="GO:0004521">
    <property type="term" value="F:RNA endonuclease activity"/>
    <property type="evidence" value="ECO:0007669"/>
    <property type="project" value="TreeGrafter"/>
</dbReference>
<dbReference type="Pfam" id="PF02452">
    <property type="entry name" value="PemK_toxin"/>
    <property type="match status" value="1"/>
</dbReference>
<reference evidence="1 2" key="1">
    <citation type="submission" date="2019-02" db="EMBL/GenBank/DDBJ databases">
        <title>Deep-cultivation of Planctomycetes and their phenomic and genomic characterization uncovers novel biology.</title>
        <authorList>
            <person name="Wiegand S."/>
            <person name="Jogler M."/>
            <person name="Boedeker C."/>
            <person name="Pinto D."/>
            <person name="Vollmers J."/>
            <person name="Rivas-Marin E."/>
            <person name="Kohn T."/>
            <person name="Peeters S.H."/>
            <person name="Heuer A."/>
            <person name="Rast P."/>
            <person name="Oberbeckmann S."/>
            <person name="Bunk B."/>
            <person name="Jeske O."/>
            <person name="Meyerdierks A."/>
            <person name="Storesund J.E."/>
            <person name="Kallscheuer N."/>
            <person name="Luecker S."/>
            <person name="Lage O.M."/>
            <person name="Pohl T."/>
            <person name="Merkel B.J."/>
            <person name="Hornburger P."/>
            <person name="Mueller R.-W."/>
            <person name="Bruemmer F."/>
            <person name="Labrenz M."/>
            <person name="Spormann A.M."/>
            <person name="Op den Camp H."/>
            <person name="Overmann J."/>
            <person name="Amann R."/>
            <person name="Jetten M.S.M."/>
            <person name="Mascher T."/>
            <person name="Medema M.H."/>
            <person name="Devos D.P."/>
            <person name="Kaster A.-K."/>
            <person name="Ovreas L."/>
            <person name="Rohde M."/>
            <person name="Galperin M.Y."/>
            <person name="Jogler C."/>
        </authorList>
    </citation>
    <scope>NUCLEOTIDE SEQUENCE [LARGE SCALE GENOMIC DNA]</scope>
    <source>
        <strain evidence="1 2">Pan241w</strain>
    </source>
</reference>
<dbReference type="GO" id="GO:0006402">
    <property type="term" value="P:mRNA catabolic process"/>
    <property type="evidence" value="ECO:0007669"/>
    <property type="project" value="TreeGrafter"/>
</dbReference>
<evidence type="ECO:0000313" key="1">
    <source>
        <dbReference type="EMBL" id="QDT40325.1"/>
    </source>
</evidence>
<dbReference type="EMBL" id="CP036269">
    <property type="protein sequence ID" value="QDT40325.1"/>
    <property type="molecule type" value="Genomic_DNA"/>
</dbReference>
<dbReference type="GO" id="GO:0016787">
    <property type="term" value="F:hydrolase activity"/>
    <property type="evidence" value="ECO:0007669"/>
    <property type="project" value="UniProtKB-KW"/>
</dbReference>
<accession>A0A517R8X3</accession>
<dbReference type="PANTHER" id="PTHR33988:SF2">
    <property type="entry name" value="ENDORIBONUCLEASE MAZF"/>
    <property type="match status" value="1"/>
</dbReference>
<keyword evidence="1" id="KW-0378">Hydrolase</keyword>
<dbReference type="Gene3D" id="2.30.30.110">
    <property type="match status" value="1"/>
</dbReference>
<dbReference type="KEGG" id="gaz:Pan241w_03810"/>
<dbReference type="EC" id="3.1.-.-" evidence="1"/>
<dbReference type="RefSeq" id="WP_145210074.1">
    <property type="nucleotide sequence ID" value="NZ_CP036269.1"/>
</dbReference>
<sequence length="115" mass="12565">MKRGEIVLIDFPYTDGRSSKLRPALVVQNDVDNARLRDTIVAMITGNIRHAQERTHFLVDPTTSEGAGSGLHGSSCVLGRHLFTVRQTLITRTLGSLSDEVMQHVDEALKAALGL</sequence>
<gene>
    <name evidence="1" type="primary">ndoA_1</name>
    <name evidence="1" type="ORF">Pan241w_03810</name>
</gene>
<dbReference type="AlphaFoldDB" id="A0A517R8X3"/>
<dbReference type="InterPro" id="IPR003477">
    <property type="entry name" value="PemK-like"/>
</dbReference>
<dbReference type="InterPro" id="IPR011067">
    <property type="entry name" value="Plasmid_toxin/cell-grow_inhib"/>
</dbReference>
<dbReference type="PANTHER" id="PTHR33988">
    <property type="entry name" value="ENDORIBONUCLEASE MAZF-RELATED"/>
    <property type="match status" value="1"/>
</dbReference>
<dbReference type="OrthoDB" id="290282at2"/>
<evidence type="ECO:0000313" key="2">
    <source>
        <dbReference type="Proteomes" id="UP000317171"/>
    </source>
</evidence>
<dbReference type="GO" id="GO:0016075">
    <property type="term" value="P:rRNA catabolic process"/>
    <property type="evidence" value="ECO:0007669"/>
    <property type="project" value="TreeGrafter"/>
</dbReference>
<keyword evidence="2" id="KW-1185">Reference proteome</keyword>
<proteinExistence type="predicted"/>
<dbReference type="GO" id="GO:0003677">
    <property type="term" value="F:DNA binding"/>
    <property type="evidence" value="ECO:0007669"/>
    <property type="project" value="InterPro"/>
</dbReference>
<organism evidence="1 2">
    <name type="scientific">Gimesia alba</name>
    <dbReference type="NCBI Taxonomy" id="2527973"/>
    <lineage>
        <taxon>Bacteria</taxon>
        <taxon>Pseudomonadati</taxon>
        <taxon>Planctomycetota</taxon>
        <taxon>Planctomycetia</taxon>
        <taxon>Planctomycetales</taxon>
        <taxon>Planctomycetaceae</taxon>
        <taxon>Gimesia</taxon>
    </lineage>
</organism>